<feature type="signal peptide" evidence="1">
    <location>
        <begin position="1"/>
        <end position="25"/>
    </location>
</feature>
<evidence type="ECO:0008006" key="4">
    <source>
        <dbReference type="Google" id="ProtNLM"/>
    </source>
</evidence>
<evidence type="ECO:0000313" key="2">
    <source>
        <dbReference type="EMBL" id="GGG86279.1"/>
    </source>
</evidence>
<accession>A0ABQ1XD37</accession>
<dbReference type="Proteomes" id="UP000596938">
    <property type="component" value="Unassembled WGS sequence"/>
</dbReference>
<keyword evidence="1" id="KW-0732">Signal</keyword>
<dbReference type="RefSeq" id="WP_188808930.1">
    <property type="nucleotide sequence ID" value="NZ_BAAAWV010000001.1"/>
</dbReference>
<name>A0ABQ1XD37_9MICC</name>
<proteinExistence type="predicted"/>
<reference evidence="3" key="1">
    <citation type="journal article" date="2019" name="Int. J. Syst. Evol. Microbiol.">
        <title>The Global Catalogue of Microorganisms (GCM) 10K type strain sequencing project: providing services to taxonomists for standard genome sequencing and annotation.</title>
        <authorList>
            <consortium name="The Broad Institute Genomics Platform"/>
            <consortium name="The Broad Institute Genome Sequencing Center for Infectious Disease"/>
            <person name="Wu L."/>
            <person name="Ma J."/>
        </authorList>
    </citation>
    <scope>NUCLEOTIDE SEQUENCE [LARGE SCALE GENOMIC DNA]</scope>
    <source>
        <strain evidence="3">CGMCC 1.1927</strain>
    </source>
</reference>
<keyword evidence="3" id="KW-1185">Reference proteome</keyword>
<feature type="chain" id="PRO_5046768845" description="Lipoprotein" evidence="1">
    <location>
        <begin position="26"/>
        <end position="130"/>
    </location>
</feature>
<protein>
    <recommendedName>
        <fullName evidence="4">Lipoprotein</fullName>
    </recommendedName>
</protein>
<evidence type="ECO:0000313" key="3">
    <source>
        <dbReference type="Proteomes" id="UP000596938"/>
    </source>
</evidence>
<gene>
    <name evidence="2" type="ORF">GCM10011577_05250</name>
</gene>
<organism evidence="2 3">
    <name type="scientific">Pseudarthrobacter polychromogenes</name>
    <dbReference type="NCBI Taxonomy" id="1676"/>
    <lineage>
        <taxon>Bacteria</taxon>
        <taxon>Bacillati</taxon>
        <taxon>Actinomycetota</taxon>
        <taxon>Actinomycetes</taxon>
        <taxon>Micrococcales</taxon>
        <taxon>Micrococcaceae</taxon>
        <taxon>Pseudarthrobacter</taxon>
    </lineage>
</organism>
<sequence>MNRLTAGSAAAILVLFLASCSTSDATAPPEDGGTYESIDDLQEAVESAGLVCRELVLDTPPSKFSASSASCSEFTYLAIYTDDLHLEAQLDFWRPAGQRAVNVGKNWTVVSEDPQLIQKNLGGSVLHTGP</sequence>
<dbReference type="EMBL" id="BMKU01000001">
    <property type="protein sequence ID" value="GGG86279.1"/>
    <property type="molecule type" value="Genomic_DNA"/>
</dbReference>
<evidence type="ECO:0000256" key="1">
    <source>
        <dbReference type="SAM" id="SignalP"/>
    </source>
</evidence>
<dbReference type="PROSITE" id="PS51257">
    <property type="entry name" value="PROKAR_LIPOPROTEIN"/>
    <property type="match status" value="1"/>
</dbReference>
<comment type="caution">
    <text evidence="2">The sequence shown here is derived from an EMBL/GenBank/DDBJ whole genome shotgun (WGS) entry which is preliminary data.</text>
</comment>